<dbReference type="AlphaFoldDB" id="A0A6J7ZLM1"/>
<organism evidence="1 2">
    <name type="scientific">Planktothrix rubescens CCAP 1459/22</name>
    <dbReference type="NCBI Taxonomy" id="329571"/>
    <lineage>
        <taxon>Bacteria</taxon>
        <taxon>Bacillati</taxon>
        <taxon>Cyanobacteriota</taxon>
        <taxon>Cyanophyceae</taxon>
        <taxon>Oscillatoriophycideae</taxon>
        <taxon>Oscillatoriales</taxon>
        <taxon>Microcoleaceae</taxon>
        <taxon>Planktothrix</taxon>
    </lineage>
</organism>
<reference evidence="1" key="1">
    <citation type="submission" date="2020-05" db="EMBL/GenBank/DDBJ databases">
        <authorList>
            <consortium name="Genoscope - CEA"/>
            <person name="William W."/>
        </authorList>
    </citation>
    <scope>NUCLEOTIDE SEQUENCE [LARGE SCALE GENOMIC DNA]</scope>
    <source>
        <strain evidence="1">PCC 7821</strain>
    </source>
</reference>
<dbReference type="Proteomes" id="UP000196521">
    <property type="component" value="Chromosome"/>
</dbReference>
<proteinExistence type="predicted"/>
<evidence type="ECO:0000313" key="2">
    <source>
        <dbReference type="Proteomes" id="UP000196521"/>
    </source>
</evidence>
<dbReference type="EMBL" id="CZCZ02000013">
    <property type="protein sequence ID" value="CAC5343061.1"/>
    <property type="molecule type" value="Genomic_DNA"/>
</dbReference>
<protein>
    <submittedName>
        <fullName evidence="1">Uncharacterized protein</fullName>
    </submittedName>
</protein>
<dbReference type="EMBL" id="LR812490">
    <property type="protein sequence ID" value="CAC5343061.1"/>
    <property type="molecule type" value="Genomic_DNA"/>
</dbReference>
<comment type="caution">
    <text evidence="1">The sequence shown here is derived from an EMBL/GenBank/DDBJ whole genome shotgun (WGS) entry which is preliminary data.</text>
</comment>
<accession>A0A6J7ZLM1</accession>
<keyword evidence="2" id="KW-1185">Reference proteome</keyword>
<sequence>MLIPVGCNPDYQSLIILIEPKFLVNSLVLADFEEIISKNRPSKPSDRYGRDRLSLVPSTY</sequence>
<name>A0A6J7ZLM1_PLARU</name>
<evidence type="ECO:0000313" key="1">
    <source>
        <dbReference type="EMBL" id="CAC5343061.1"/>
    </source>
</evidence>
<gene>
    <name evidence="1" type="ORF">PLAN_30306</name>
</gene>